<evidence type="ECO:0000313" key="2">
    <source>
        <dbReference type="EMBL" id="SHD76120.1"/>
    </source>
</evidence>
<dbReference type="RefSeq" id="WP_005587827.1">
    <property type="nucleotide sequence ID" value="NZ_LT669839.1"/>
</dbReference>
<dbReference type="InterPro" id="IPR036105">
    <property type="entry name" value="DiNase_FeMo-co_biosyn_sf"/>
</dbReference>
<dbReference type="HOGENOM" id="CLU_104194_0_0_9"/>
<reference evidence="2 3" key="1">
    <citation type="submission" date="2016-11" db="EMBL/GenBank/DDBJ databases">
        <authorList>
            <person name="Manzoor S."/>
        </authorList>
    </citation>
    <scope>NUCLEOTIDE SEQUENCE [LARGE SCALE GENOMIC DNA]</scope>
    <source>
        <strain evidence="2">Clostridium ultunense strain Esp</strain>
    </source>
</reference>
<dbReference type="Pfam" id="PF02579">
    <property type="entry name" value="Nitro_FeMo-Co"/>
    <property type="match status" value="1"/>
</dbReference>
<organism evidence="2 3">
    <name type="scientific">[Clostridium] ultunense Esp</name>
    <dbReference type="NCBI Taxonomy" id="1288971"/>
    <lineage>
        <taxon>Bacteria</taxon>
        <taxon>Bacillati</taxon>
        <taxon>Bacillota</taxon>
        <taxon>Tissierellia</taxon>
        <taxon>Tissierellales</taxon>
        <taxon>Tepidimicrobiaceae</taxon>
        <taxon>Schnuerera</taxon>
    </lineage>
</organism>
<dbReference type="InterPro" id="IPR033913">
    <property type="entry name" value="MTH1175_dom"/>
</dbReference>
<proteinExistence type="predicted"/>
<gene>
    <name evidence="2" type="ORF">CUESP1_0739</name>
</gene>
<dbReference type="OrthoDB" id="9807451at2"/>
<sequence>MKIALSASGKDLDNNLDLRFGRSPYFIIYDLDTDQFNIMENRGESSGGGAGIAAAQQLIDESVEAVISSNIGPNAFNLLQSSDIKMYKGNSIPCKLLVEMYKEGKLQEIKESGPSRKGGF</sequence>
<dbReference type="EMBL" id="LT669839">
    <property type="protein sequence ID" value="SHD76120.1"/>
    <property type="molecule type" value="Genomic_DNA"/>
</dbReference>
<protein>
    <submittedName>
        <fullName evidence="2">Dinitrogenase iron-molybdenum cofactor biosynthesis protein</fullName>
    </submittedName>
</protein>
<dbReference type="CDD" id="cd00851">
    <property type="entry name" value="MTH1175"/>
    <property type="match status" value="1"/>
</dbReference>
<dbReference type="SUPFAM" id="SSF53146">
    <property type="entry name" value="Nitrogenase accessory factor-like"/>
    <property type="match status" value="1"/>
</dbReference>
<accession>M1ZGF8</accession>
<dbReference type="AlphaFoldDB" id="M1ZGF8"/>
<dbReference type="PANTHER" id="PTHR42983:SF1">
    <property type="entry name" value="IRON-MOLYBDENUM PROTEIN"/>
    <property type="match status" value="1"/>
</dbReference>
<dbReference type="Gene3D" id="3.30.420.130">
    <property type="entry name" value="Dinitrogenase iron-molybdenum cofactor biosynthesis domain"/>
    <property type="match status" value="1"/>
</dbReference>
<dbReference type="InterPro" id="IPR003731">
    <property type="entry name" value="Di-Nase_FeMo-co_biosynth"/>
</dbReference>
<keyword evidence="3" id="KW-1185">Reference proteome</keyword>
<evidence type="ECO:0000313" key="3">
    <source>
        <dbReference type="Proteomes" id="UP000245423"/>
    </source>
</evidence>
<feature type="domain" description="Dinitrogenase iron-molybdenum cofactor biosynthesis" evidence="1">
    <location>
        <begin position="13"/>
        <end position="101"/>
    </location>
</feature>
<evidence type="ECO:0000259" key="1">
    <source>
        <dbReference type="Pfam" id="PF02579"/>
    </source>
</evidence>
<dbReference type="PANTHER" id="PTHR42983">
    <property type="entry name" value="DINITROGENASE IRON-MOLYBDENUM COFACTOR PROTEIN-RELATED"/>
    <property type="match status" value="1"/>
</dbReference>
<name>M1ZGF8_9FIRM</name>
<dbReference type="Proteomes" id="UP000245423">
    <property type="component" value="Chromosome 1"/>
</dbReference>